<evidence type="ECO:0000256" key="2">
    <source>
        <dbReference type="ARBA" id="ARBA00023125"/>
    </source>
</evidence>
<dbReference type="AlphaFoldDB" id="A0A7W6CFT0"/>
<accession>A0A7W6CFT0</accession>
<keyword evidence="3" id="KW-0804">Transcription</keyword>
<dbReference type="SUPFAM" id="SSF46689">
    <property type="entry name" value="Homeodomain-like"/>
    <property type="match status" value="2"/>
</dbReference>
<keyword evidence="1" id="KW-0805">Transcription regulation</keyword>
<sequence length="321" mass="34998">MDLLGNVLLSTKVLANSIGIFEFGGEWGFSLNEAAPDFACSLTILEGRCWFKAEGHEGVWLSAGDTAIIVRGTPHSMASSPRAPIGPLLDLLAPHGADRFGPSTRRDAPIHIRSGDGETHTRMLSLAYFLREPEQNPVLSELPSSFVLHKETHAIFPWLTSISTYLAGAECTQLPGYVATASHLADLLFTSFLRARITSHASTASGWLRGLSDGRIGRVMSRLHADPLAKWTVADMAKEANMARSTFARNFTKLLAQSPLDYLLGIRLGLARDRMLSDRMPIAQLAELAGYQSERAFRTAFAQRYGASPRAYLAAHVSTTD</sequence>
<comment type="caution">
    <text evidence="5">The sequence shown here is derived from an EMBL/GenBank/DDBJ whole genome shotgun (WGS) entry which is preliminary data.</text>
</comment>
<evidence type="ECO:0000256" key="3">
    <source>
        <dbReference type="ARBA" id="ARBA00023163"/>
    </source>
</evidence>
<dbReference type="RefSeq" id="WP_183626254.1">
    <property type="nucleotide sequence ID" value="NZ_JACIDX010000009.1"/>
</dbReference>
<reference evidence="5 6" key="1">
    <citation type="submission" date="2020-08" db="EMBL/GenBank/DDBJ databases">
        <title>Genomic Encyclopedia of Type Strains, Phase IV (KMG-IV): sequencing the most valuable type-strain genomes for metagenomic binning, comparative biology and taxonomic classification.</title>
        <authorList>
            <person name="Goeker M."/>
        </authorList>
    </citation>
    <scope>NUCLEOTIDE SEQUENCE [LARGE SCALE GENOMIC DNA]</scope>
    <source>
        <strain evidence="5 6">DSM 27057</strain>
    </source>
</reference>
<organism evidence="5 6">
    <name type="scientific">Novosphingobium sediminicola</name>
    <dbReference type="NCBI Taxonomy" id="563162"/>
    <lineage>
        <taxon>Bacteria</taxon>
        <taxon>Pseudomonadati</taxon>
        <taxon>Pseudomonadota</taxon>
        <taxon>Alphaproteobacteria</taxon>
        <taxon>Sphingomonadales</taxon>
        <taxon>Sphingomonadaceae</taxon>
        <taxon>Novosphingobium</taxon>
    </lineage>
</organism>
<feature type="domain" description="HTH araC/xylS-type" evidence="4">
    <location>
        <begin position="217"/>
        <end position="315"/>
    </location>
</feature>
<proteinExistence type="predicted"/>
<protein>
    <submittedName>
        <fullName evidence="5">AraC-like DNA-binding protein</fullName>
    </submittedName>
</protein>
<evidence type="ECO:0000256" key="1">
    <source>
        <dbReference type="ARBA" id="ARBA00023015"/>
    </source>
</evidence>
<dbReference type="InterPro" id="IPR018062">
    <property type="entry name" value="HTH_AraC-typ_CS"/>
</dbReference>
<dbReference type="PANTHER" id="PTHR46796">
    <property type="entry name" value="HTH-TYPE TRANSCRIPTIONAL ACTIVATOR RHAS-RELATED"/>
    <property type="match status" value="1"/>
</dbReference>
<evidence type="ECO:0000313" key="6">
    <source>
        <dbReference type="Proteomes" id="UP000548867"/>
    </source>
</evidence>
<gene>
    <name evidence="5" type="ORF">GGR38_002682</name>
</gene>
<dbReference type="Gene3D" id="1.10.10.60">
    <property type="entry name" value="Homeodomain-like"/>
    <property type="match status" value="1"/>
</dbReference>
<dbReference type="InterPro" id="IPR050204">
    <property type="entry name" value="AraC_XylS_family_regulators"/>
</dbReference>
<name>A0A7W6CFT0_9SPHN</name>
<dbReference type="PANTHER" id="PTHR46796:SF7">
    <property type="entry name" value="ARAC FAMILY TRANSCRIPTIONAL REGULATOR"/>
    <property type="match status" value="1"/>
</dbReference>
<dbReference type="GO" id="GO:0043565">
    <property type="term" value="F:sequence-specific DNA binding"/>
    <property type="evidence" value="ECO:0007669"/>
    <property type="project" value="InterPro"/>
</dbReference>
<dbReference type="EMBL" id="JACIDX010000009">
    <property type="protein sequence ID" value="MBB3955726.1"/>
    <property type="molecule type" value="Genomic_DNA"/>
</dbReference>
<dbReference type="InterPro" id="IPR018060">
    <property type="entry name" value="HTH_AraC"/>
</dbReference>
<evidence type="ECO:0000259" key="4">
    <source>
        <dbReference type="PROSITE" id="PS01124"/>
    </source>
</evidence>
<keyword evidence="2 5" id="KW-0238">DNA-binding</keyword>
<dbReference type="PROSITE" id="PS00041">
    <property type="entry name" value="HTH_ARAC_FAMILY_1"/>
    <property type="match status" value="1"/>
</dbReference>
<dbReference type="PROSITE" id="PS01124">
    <property type="entry name" value="HTH_ARAC_FAMILY_2"/>
    <property type="match status" value="1"/>
</dbReference>
<keyword evidence="6" id="KW-1185">Reference proteome</keyword>
<dbReference type="InterPro" id="IPR032783">
    <property type="entry name" value="AraC_lig"/>
</dbReference>
<dbReference type="Pfam" id="PF12833">
    <property type="entry name" value="HTH_18"/>
    <property type="match status" value="1"/>
</dbReference>
<evidence type="ECO:0000313" key="5">
    <source>
        <dbReference type="EMBL" id="MBB3955726.1"/>
    </source>
</evidence>
<dbReference type="Proteomes" id="UP000548867">
    <property type="component" value="Unassembled WGS sequence"/>
</dbReference>
<dbReference type="SMART" id="SM00342">
    <property type="entry name" value="HTH_ARAC"/>
    <property type="match status" value="1"/>
</dbReference>
<dbReference type="GO" id="GO:0003700">
    <property type="term" value="F:DNA-binding transcription factor activity"/>
    <property type="evidence" value="ECO:0007669"/>
    <property type="project" value="InterPro"/>
</dbReference>
<dbReference type="Pfam" id="PF12852">
    <property type="entry name" value="Cupin_6"/>
    <property type="match status" value="1"/>
</dbReference>
<dbReference type="InterPro" id="IPR009057">
    <property type="entry name" value="Homeodomain-like_sf"/>
</dbReference>